<feature type="region of interest" description="Disordered" evidence="1">
    <location>
        <begin position="123"/>
        <end position="163"/>
    </location>
</feature>
<accession>A0AAV2Q1P8</accession>
<name>A0AAV2Q1P8_MEGNR</name>
<dbReference type="AlphaFoldDB" id="A0AAV2Q1P8"/>
<evidence type="ECO:0000313" key="3">
    <source>
        <dbReference type="EMBL" id="CAL4067610.1"/>
    </source>
</evidence>
<dbReference type="EMBL" id="CAXKWB010002764">
    <property type="protein sequence ID" value="CAL4067610.1"/>
    <property type="molecule type" value="Genomic_DNA"/>
</dbReference>
<sequence>MEADFMWTDDQLFSFIEARGRQKSASSETPDYIFKNIIDEIGLTGEVTVAQARKQWDFLVNKYKELSQPSLEPEDAGPPGWQFYEPMQDAFLSMPPSVLPIQVTAHPDDDDQEETVVLLQAADGESFEEEDFVEDEEEEFEEMDDEDMMPEEEEEDEDEEDYDGAGETMMEDLADEEMEDEDSQDVSEPLHGDVEDQLADDSNAEDIWTEPRTRAFIELRCAKETDMVNMGPTPVFSQIINELGLEGSVTASAARKKWTQLVRRYLEMKGPDGEEDKPKIENGEVENDGWPFFEQMDQVMEIIKATSPDGYTKTRKSPEYTWSLDVTRKFIRLRGEKHAEISKKGHNQVYKEILEKIGIADKITVMMARKKWNYLLKRYQYEGTCSSYKGLEIHVSIASLFMYLKGQFNKTAISKHISDLWCWPNDLTRRFIEMRIARHQDFHETGIQNTYTEIMEELGLEHILNPNQLRKKWNYLVAKYKELSCTTGADGNSPAPHSWPFYDDMHEALQQIPESALHANRQPRTNFDNIWTKDITIRFIQLRGAKQPDTSKKVAQVFGDILEELGLSGVINANQARKKWNYLWSKYVDLSNSEVNDYTRQSWPFYETMQAVVGTLPISHVLNKKGIADEMEDLEDDSQKKIIKRMRQYTCFVCGKTGKILNDFFMFEQDQRLLYTQKTVLEVISHLVGRKMSNMEASTCLCAGCTNLV</sequence>
<gene>
    <name evidence="3" type="ORF">MNOR_LOCUS6629</name>
</gene>
<feature type="non-terminal residue" evidence="3">
    <location>
        <position position="709"/>
    </location>
</feature>
<evidence type="ECO:0000256" key="1">
    <source>
        <dbReference type="SAM" id="MobiDB-lite"/>
    </source>
</evidence>
<feature type="compositionally biased region" description="Acidic residues" evidence="1">
    <location>
        <begin position="125"/>
        <end position="163"/>
    </location>
</feature>
<dbReference type="Proteomes" id="UP001497623">
    <property type="component" value="Unassembled WGS sequence"/>
</dbReference>
<organism evidence="3 4">
    <name type="scientific">Meganyctiphanes norvegica</name>
    <name type="common">Northern krill</name>
    <name type="synonym">Thysanopoda norvegica</name>
    <dbReference type="NCBI Taxonomy" id="48144"/>
    <lineage>
        <taxon>Eukaryota</taxon>
        <taxon>Metazoa</taxon>
        <taxon>Ecdysozoa</taxon>
        <taxon>Arthropoda</taxon>
        <taxon>Crustacea</taxon>
        <taxon>Multicrustacea</taxon>
        <taxon>Malacostraca</taxon>
        <taxon>Eumalacostraca</taxon>
        <taxon>Eucarida</taxon>
        <taxon>Euphausiacea</taxon>
        <taxon>Euphausiidae</taxon>
        <taxon>Meganyctiphanes</taxon>
    </lineage>
</organism>
<protein>
    <recommendedName>
        <fullName evidence="2">Myb/SANT-like DNA-binding domain-containing protein</fullName>
    </recommendedName>
</protein>
<keyword evidence="4" id="KW-1185">Reference proteome</keyword>
<proteinExistence type="predicted"/>
<dbReference type="Pfam" id="PF13837">
    <property type="entry name" value="Myb_DNA-bind_4"/>
    <property type="match status" value="2"/>
</dbReference>
<dbReference type="PANTHER" id="PTHR47595:SF1">
    <property type="entry name" value="MYB_SANT-LIKE DNA-BINDING DOMAIN-CONTAINING PROTEIN"/>
    <property type="match status" value="1"/>
</dbReference>
<feature type="domain" description="Myb/SANT-like DNA-binding" evidence="2">
    <location>
        <begin position="422"/>
        <end position="507"/>
    </location>
</feature>
<feature type="domain" description="Myb/SANT-like DNA-binding" evidence="2">
    <location>
        <begin position="529"/>
        <end position="611"/>
    </location>
</feature>
<reference evidence="3 4" key="1">
    <citation type="submission" date="2024-05" db="EMBL/GenBank/DDBJ databases">
        <authorList>
            <person name="Wallberg A."/>
        </authorList>
    </citation>
    <scope>NUCLEOTIDE SEQUENCE [LARGE SCALE GENOMIC DNA]</scope>
</reference>
<evidence type="ECO:0000313" key="4">
    <source>
        <dbReference type="Proteomes" id="UP001497623"/>
    </source>
</evidence>
<dbReference type="InterPro" id="IPR044822">
    <property type="entry name" value="Myb_DNA-bind_4"/>
</dbReference>
<comment type="caution">
    <text evidence="3">The sequence shown here is derived from an EMBL/GenBank/DDBJ whole genome shotgun (WGS) entry which is preliminary data.</text>
</comment>
<evidence type="ECO:0000259" key="2">
    <source>
        <dbReference type="Pfam" id="PF13837"/>
    </source>
</evidence>
<dbReference type="PANTHER" id="PTHR47595">
    <property type="entry name" value="HEAT SHOCK 70 KDA PROTEIN 14"/>
    <property type="match status" value="1"/>
</dbReference>